<dbReference type="RefSeq" id="WP_173034234.1">
    <property type="nucleotide sequence ID" value="NZ_AP022870.1"/>
</dbReference>
<dbReference type="SUPFAM" id="SSF55729">
    <property type="entry name" value="Acyl-CoA N-acyltransferases (Nat)"/>
    <property type="match status" value="2"/>
</dbReference>
<organism evidence="3 4">
    <name type="scientific">Phytohabitans flavus</name>
    <dbReference type="NCBI Taxonomy" id="1076124"/>
    <lineage>
        <taxon>Bacteria</taxon>
        <taxon>Bacillati</taxon>
        <taxon>Actinomycetota</taxon>
        <taxon>Actinomycetes</taxon>
        <taxon>Micromonosporales</taxon>
        <taxon>Micromonosporaceae</taxon>
    </lineage>
</organism>
<reference evidence="3 4" key="2">
    <citation type="submission" date="2020-03" db="EMBL/GenBank/DDBJ databases">
        <authorList>
            <person name="Ichikawa N."/>
            <person name="Kimura A."/>
            <person name="Kitahashi Y."/>
            <person name="Uohara A."/>
        </authorList>
    </citation>
    <scope>NUCLEOTIDE SEQUENCE [LARGE SCALE GENOMIC DNA]</scope>
    <source>
        <strain evidence="3 4">NBRC 107702</strain>
    </source>
</reference>
<evidence type="ECO:0000313" key="3">
    <source>
        <dbReference type="EMBL" id="BCB74748.1"/>
    </source>
</evidence>
<feature type="compositionally biased region" description="Low complexity" evidence="1">
    <location>
        <begin position="331"/>
        <end position="349"/>
    </location>
</feature>
<dbReference type="KEGG" id="pfla:Pflav_011580"/>
<feature type="region of interest" description="Disordered" evidence="1">
    <location>
        <begin position="281"/>
        <end position="396"/>
    </location>
</feature>
<proteinExistence type="predicted"/>
<dbReference type="Gene3D" id="3.40.630.30">
    <property type="match status" value="1"/>
</dbReference>
<dbReference type="EMBL" id="AP022870">
    <property type="protein sequence ID" value="BCB74748.1"/>
    <property type="molecule type" value="Genomic_DNA"/>
</dbReference>
<name>A0A6F8XLS3_9ACTN</name>
<dbReference type="CDD" id="cd04301">
    <property type="entry name" value="NAT_SF"/>
    <property type="match status" value="1"/>
</dbReference>
<dbReference type="PROSITE" id="PS51186">
    <property type="entry name" value="GNAT"/>
    <property type="match status" value="1"/>
</dbReference>
<evidence type="ECO:0000313" key="4">
    <source>
        <dbReference type="Proteomes" id="UP000502508"/>
    </source>
</evidence>
<dbReference type="GO" id="GO:0016747">
    <property type="term" value="F:acyltransferase activity, transferring groups other than amino-acyl groups"/>
    <property type="evidence" value="ECO:0007669"/>
    <property type="project" value="InterPro"/>
</dbReference>
<dbReference type="InterPro" id="IPR016181">
    <property type="entry name" value="Acyl_CoA_acyltransferase"/>
</dbReference>
<feature type="domain" description="N-acetyltransferase" evidence="2">
    <location>
        <begin position="6"/>
        <end position="163"/>
    </location>
</feature>
<accession>A0A6F8XLS3</accession>
<dbReference type="AlphaFoldDB" id="A0A6F8XLS3"/>
<reference evidence="3 4" key="1">
    <citation type="submission" date="2020-03" db="EMBL/GenBank/DDBJ databases">
        <title>Whole genome shotgun sequence of Phytohabitans flavus NBRC 107702.</title>
        <authorList>
            <person name="Komaki H."/>
            <person name="Tamura T."/>
        </authorList>
    </citation>
    <scope>NUCLEOTIDE SEQUENCE [LARGE SCALE GENOMIC DNA]</scope>
    <source>
        <strain evidence="3 4">NBRC 107702</strain>
    </source>
</reference>
<feature type="compositionally biased region" description="Basic and acidic residues" evidence="1">
    <location>
        <begin position="376"/>
        <end position="396"/>
    </location>
</feature>
<evidence type="ECO:0000259" key="2">
    <source>
        <dbReference type="PROSITE" id="PS51186"/>
    </source>
</evidence>
<protein>
    <recommendedName>
        <fullName evidence="2">N-acetyltransferase domain-containing protein</fullName>
    </recommendedName>
</protein>
<dbReference type="Proteomes" id="UP000502508">
    <property type="component" value="Chromosome"/>
</dbReference>
<feature type="compositionally biased region" description="Polar residues" evidence="1">
    <location>
        <begin position="306"/>
        <end position="318"/>
    </location>
</feature>
<dbReference type="InterPro" id="IPR000182">
    <property type="entry name" value="GNAT_dom"/>
</dbReference>
<sequence>MEQGGIRVRTARNEDYPAIQRIANAAPDSGAVQFNREHHVLGAYGPDGVNDQVLTVVAEATDKPGLLGSAKLSLGECRFAGAWTRYGLLGALAVHPAHRRRGVATALARHRIQLATESAGEDVLVLANIQAGNEASTAAARWWATGSAGQMTVIPVPMRRRPPRGRPDLLIRPAEEADLEQIAAALLGRGYDLGHRWDPERLRSWLAASPLPQPVNHYLVATDRSGRLLAGLGLREEGRLQSLVVRHAPLSIRLANRVLHVIPRTVASATWWQTRFGSPPDTWMTRDTCGRPSGGSGASAAAQSSPTTTRVARSTPWSTHPGGFPPPRPPCSSARAGPPTRTRSSTRCSKTARRPRSNAGGEPVSEVLPASSSRRFGRDPEAHVDRQHGVEMIEAT</sequence>
<keyword evidence="4" id="KW-1185">Reference proteome</keyword>
<dbReference type="Pfam" id="PF00583">
    <property type="entry name" value="Acetyltransf_1"/>
    <property type="match status" value="1"/>
</dbReference>
<evidence type="ECO:0000256" key="1">
    <source>
        <dbReference type="SAM" id="MobiDB-lite"/>
    </source>
</evidence>
<gene>
    <name evidence="3" type="ORF">Pflav_011580</name>
</gene>